<comment type="caution">
    <text evidence="4">The sequence shown here is derived from an EMBL/GenBank/DDBJ whole genome shotgun (WGS) entry which is preliminary data.</text>
</comment>
<dbReference type="FunFam" id="1.10.10.10:FF:000118">
    <property type="entry name" value="40S ribosomal protein S19"/>
    <property type="match status" value="1"/>
</dbReference>
<dbReference type="Proteomes" id="UP000054937">
    <property type="component" value="Unassembled WGS sequence"/>
</dbReference>
<comment type="similarity">
    <text evidence="1">Belongs to the eukaryotic ribosomal protein eS19 family.</text>
</comment>
<dbReference type="InterPro" id="IPR036390">
    <property type="entry name" value="WH_DNA-bd_sf"/>
</dbReference>
<keyword evidence="2" id="KW-0689">Ribosomal protein</keyword>
<dbReference type="OMA" id="WAPFVKT"/>
<evidence type="ECO:0000313" key="4">
    <source>
        <dbReference type="EMBL" id="KRX10976.1"/>
    </source>
</evidence>
<dbReference type="InParanoid" id="A0A0V0R9D3"/>
<dbReference type="AlphaFoldDB" id="A0A0V0R9D3"/>
<evidence type="ECO:0000256" key="1">
    <source>
        <dbReference type="ARBA" id="ARBA00010014"/>
    </source>
</evidence>
<dbReference type="InterPro" id="IPR036388">
    <property type="entry name" value="WH-like_DNA-bd_sf"/>
</dbReference>
<keyword evidence="3" id="KW-0687">Ribonucleoprotein</keyword>
<evidence type="ECO:0008006" key="6">
    <source>
        <dbReference type="Google" id="ProtNLM"/>
    </source>
</evidence>
<keyword evidence="5" id="KW-1185">Reference proteome</keyword>
<dbReference type="GO" id="GO:0000028">
    <property type="term" value="P:ribosomal small subunit assembly"/>
    <property type="evidence" value="ECO:0007669"/>
    <property type="project" value="TreeGrafter"/>
</dbReference>
<dbReference type="OrthoDB" id="286522at2759"/>
<sequence>MIVDREQSFYTVKDVPAEEFIRAYASHLKKNNKIEVPQWLSYVTNGPRNELAPQDEDWVFIRVASVARKIYLRRNIGVSTLRHIYGGRQRNLGNVPERHRASAGKVIRWSMQALEKIGVVKKDKKNQLKKGSRLISKEGQTDLNRIATTVAKQLREARQQN</sequence>
<dbReference type="InterPro" id="IPR001266">
    <property type="entry name" value="Ribosomal_eS19"/>
</dbReference>
<dbReference type="SMART" id="SM01413">
    <property type="entry name" value="Ribosomal_S19e"/>
    <property type="match status" value="1"/>
</dbReference>
<protein>
    <recommendedName>
        <fullName evidence="6">Ribosomal protein S19e</fullName>
    </recommendedName>
</protein>
<dbReference type="GO" id="GO:0022627">
    <property type="term" value="C:cytosolic small ribosomal subunit"/>
    <property type="evidence" value="ECO:0007669"/>
    <property type="project" value="TreeGrafter"/>
</dbReference>
<reference evidence="4 5" key="1">
    <citation type="journal article" date="2015" name="Sci. Rep.">
        <title>Genome of the facultative scuticociliatosis pathogen Pseudocohnilembus persalinus provides insight into its virulence through horizontal gene transfer.</title>
        <authorList>
            <person name="Xiong J."/>
            <person name="Wang G."/>
            <person name="Cheng J."/>
            <person name="Tian M."/>
            <person name="Pan X."/>
            <person name="Warren A."/>
            <person name="Jiang C."/>
            <person name="Yuan D."/>
            <person name="Miao W."/>
        </authorList>
    </citation>
    <scope>NUCLEOTIDE SEQUENCE [LARGE SCALE GENOMIC DNA]</scope>
    <source>
        <strain evidence="4">36N120E</strain>
    </source>
</reference>
<dbReference type="Gene3D" id="1.10.10.10">
    <property type="entry name" value="Winged helix-like DNA-binding domain superfamily/Winged helix DNA-binding domain"/>
    <property type="match status" value="1"/>
</dbReference>
<dbReference type="GO" id="GO:0003723">
    <property type="term" value="F:RNA binding"/>
    <property type="evidence" value="ECO:0007669"/>
    <property type="project" value="TreeGrafter"/>
</dbReference>
<gene>
    <name evidence="4" type="ORF">PPERSA_12100</name>
</gene>
<organism evidence="4 5">
    <name type="scientific">Pseudocohnilembus persalinus</name>
    <name type="common">Ciliate</name>
    <dbReference type="NCBI Taxonomy" id="266149"/>
    <lineage>
        <taxon>Eukaryota</taxon>
        <taxon>Sar</taxon>
        <taxon>Alveolata</taxon>
        <taxon>Ciliophora</taxon>
        <taxon>Intramacronucleata</taxon>
        <taxon>Oligohymenophorea</taxon>
        <taxon>Scuticociliatia</taxon>
        <taxon>Philasterida</taxon>
        <taxon>Pseudocohnilembidae</taxon>
        <taxon>Pseudocohnilembus</taxon>
    </lineage>
</organism>
<proteinExistence type="inferred from homology"/>
<dbReference type="GO" id="GO:0006412">
    <property type="term" value="P:translation"/>
    <property type="evidence" value="ECO:0007669"/>
    <property type="project" value="InterPro"/>
</dbReference>
<name>A0A0V0R9D3_PSEPJ</name>
<dbReference type="SUPFAM" id="SSF46785">
    <property type="entry name" value="Winged helix' DNA-binding domain"/>
    <property type="match status" value="1"/>
</dbReference>
<dbReference type="PANTHER" id="PTHR11710">
    <property type="entry name" value="40S RIBOSOMAL PROTEIN S19"/>
    <property type="match status" value="1"/>
</dbReference>
<accession>A0A0V0R9D3</accession>
<dbReference type="Pfam" id="PF01090">
    <property type="entry name" value="Ribosomal_S19e"/>
    <property type="match status" value="1"/>
</dbReference>
<dbReference type="GO" id="GO:0003735">
    <property type="term" value="F:structural constituent of ribosome"/>
    <property type="evidence" value="ECO:0007669"/>
    <property type="project" value="InterPro"/>
</dbReference>
<dbReference type="EMBL" id="LDAU01000013">
    <property type="protein sequence ID" value="KRX10976.1"/>
    <property type="molecule type" value="Genomic_DNA"/>
</dbReference>
<dbReference type="PANTHER" id="PTHR11710:SF0">
    <property type="entry name" value="40S RIBOSOMAL PROTEIN S19"/>
    <property type="match status" value="1"/>
</dbReference>
<evidence type="ECO:0000313" key="5">
    <source>
        <dbReference type="Proteomes" id="UP000054937"/>
    </source>
</evidence>
<dbReference type="FunCoup" id="A0A0V0R9D3">
    <property type="interactions" value="364"/>
</dbReference>
<evidence type="ECO:0000256" key="2">
    <source>
        <dbReference type="ARBA" id="ARBA00022980"/>
    </source>
</evidence>
<evidence type="ECO:0000256" key="3">
    <source>
        <dbReference type="ARBA" id="ARBA00023274"/>
    </source>
</evidence>